<evidence type="ECO:0000313" key="2">
    <source>
        <dbReference type="Proteomes" id="UP001150925"/>
    </source>
</evidence>
<comment type="caution">
    <text evidence="1">The sequence shown here is derived from an EMBL/GenBank/DDBJ whole genome shotgun (WGS) entry which is preliminary data.</text>
</comment>
<protein>
    <submittedName>
        <fullName evidence="1">Uncharacterized protein</fullName>
    </submittedName>
</protein>
<gene>
    <name evidence="1" type="ORF">IWQ62_003533</name>
</gene>
<sequence length="127" mass="15144">MCDTSFQFVLKELQPEFTKLNDFFLELRGALFDWDGQEATYFKETDCRPKKRRQISIPDGIDSGTANQRFMEAMMERYKQKKKIFIAKESARNEKYFERLISRGGQADTILEMFIDIIEDYIPIFDR</sequence>
<keyword evidence="2" id="KW-1185">Reference proteome</keyword>
<proteinExistence type="predicted"/>
<dbReference type="AlphaFoldDB" id="A0A9W8AU02"/>
<dbReference type="EMBL" id="JANBPY010000965">
    <property type="protein sequence ID" value="KAJ1962429.1"/>
    <property type="molecule type" value="Genomic_DNA"/>
</dbReference>
<reference evidence="1" key="1">
    <citation type="submission" date="2022-07" db="EMBL/GenBank/DDBJ databases">
        <title>Phylogenomic reconstructions and comparative analyses of Kickxellomycotina fungi.</title>
        <authorList>
            <person name="Reynolds N.K."/>
            <person name="Stajich J.E."/>
            <person name="Barry K."/>
            <person name="Grigoriev I.V."/>
            <person name="Crous P."/>
            <person name="Smith M.E."/>
        </authorList>
    </citation>
    <scope>NUCLEOTIDE SEQUENCE</scope>
    <source>
        <strain evidence="1">RSA 1196</strain>
    </source>
</reference>
<accession>A0A9W8AU02</accession>
<name>A0A9W8AU02_9FUNG</name>
<organism evidence="1 2">
    <name type="scientific">Dispira parvispora</name>
    <dbReference type="NCBI Taxonomy" id="1520584"/>
    <lineage>
        <taxon>Eukaryota</taxon>
        <taxon>Fungi</taxon>
        <taxon>Fungi incertae sedis</taxon>
        <taxon>Zoopagomycota</taxon>
        <taxon>Kickxellomycotina</taxon>
        <taxon>Dimargaritomycetes</taxon>
        <taxon>Dimargaritales</taxon>
        <taxon>Dimargaritaceae</taxon>
        <taxon>Dispira</taxon>
    </lineage>
</organism>
<dbReference type="Proteomes" id="UP001150925">
    <property type="component" value="Unassembled WGS sequence"/>
</dbReference>
<evidence type="ECO:0000313" key="1">
    <source>
        <dbReference type="EMBL" id="KAJ1962429.1"/>
    </source>
</evidence>